<keyword evidence="3" id="KW-1185">Reference proteome</keyword>
<keyword evidence="1" id="KW-0812">Transmembrane</keyword>
<accession>A0ABU9GRH9</accession>
<dbReference type="EMBL" id="JBAKAZ010000035">
    <property type="protein sequence ID" value="MEL0629937.1"/>
    <property type="molecule type" value="Genomic_DNA"/>
</dbReference>
<evidence type="ECO:0000313" key="2">
    <source>
        <dbReference type="EMBL" id="MEL0629937.1"/>
    </source>
</evidence>
<name>A0ABU9GRH9_9GAMM</name>
<reference evidence="2 3" key="1">
    <citation type="submission" date="2024-02" db="EMBL/GenBank/DDBJ databases">
        <title>Bacteria isolated from the canopy kelp, Nereocystis luetkeana.</title>
        <authorList>
            <person name="Pfister C.A."/>
            <person name="Younker I.T."/>
            <person name="Light S.H."/>
        </authorList>
    </citation>
    <scope>NUCLEOTIDE SEQUENCE [LARGE SCALE GENOMIC DNA]</scope>
    <source>
        <strain evidence="2 3">TI.1.05</strain>
    </source>
</reference>
<sequence length="103" mass="11845">MNEVENEVNKEVKIKANKENILLTITLMTFSIVAVGYYIMIQSVDNCFIDKIHSIEGLHEDRSDAKTKEIANAFHKALLKETKQIEELILKPDLEVFKTCYLS</sequence>
<comment type="caution">
    <text evidence="2">The sequence shown here is derived from an EMBL/GenBank/DDBJ whole genome shotgun (WGS) entry which is preliminary data.</text>
</comment>
<evidence type="ECO:0000313" key="3">
    <source>
        <dbReference type="Proteomes" id="UP001369082"/>
    </source>
</evidence>
<gene>
    <name evidence="2" type="ORF">V6256_10005</name>
</gene>
<keyword evidence="1" id="KW-0472">Membrane</keyword>
<dbReference type="Proteomes" id="UP001369082">
    <property type="component" value="Unassembled WGS sequence"/>
</dbReference>
<dbReference type="RefSeq" id="WP_341598070.1">
    <property type="nucleotide sequence ID" value="NZ_JBAKAZ010000035.1"/>
</dbReference>
<protein>
    <submittedName>
        <fullName evidence="2">Uncharacterized protein</fullName>
    </submittedName>
</protein>
<proteinExistence type="predicted"/>
<organism evidence="2 3">
    <name type="scientific">Psychromonas aquatilis</name>
    <dbReference type="NCBI Taxonomy" id="2005072"/>
    <lineage>
        <taxon>Bacteria</taxon>
        <taxon>Pseudomonadati</taxon>
        <taxon>Pseudomonadota</taxon>
        <taxon>Gammaproteobacteria</taxon>
        <taxon>Alteromonadales</taxon>
        <taxon>Psychromonadaceae</taxon>
        <taxon>Psychromonas</taxon>
    </lineage>
</organism>
<feature type="transmembrane region" description="Helical" evidence="1">
    <location>
        <begin position="21"/>
        <end position="40"/>
    </location>
</feature>
<keyword evidence="1" id="KW-1133">Transmembrane helix</keyword>
<evidence type="ECO:0000256" key="1">
    <source>
        <dbReference type="SAM" id="Phobius"/>
    </source>
</evidence>